<comment type="caution">
    <text evidence="1">The sequence shown here is derived from an EMBL/GenBank/DDBJ whole genome shotgun (WGS) entry which is preliminary data.</text>
</comment>
<sequence>MNTNTLPPQVVSEYSDPPSRYALDDIFTMFLGGIMDPDFDLSPTDSAEAIQYYLNIISSIEGASITEAEVAAAREALVRYLTEAQTHSAKEDAPTAASSVSSTSSASEYSVLSSITDRMLPEFHDHSSHTYVNFDTDELALTLDGQVLVNMVNAAEYTISKEVIDSLETDGYTLSDRDRLAMFSVAADHMGLLSTEAMDWSASYAVAEYTSDNRDTFYARVAALINEYRGTAYTAAEAEAEYGGEVMDTSWVDWNFMVGYVNSCRHFIYASSPVLSSLEDDDALPLWQLDTAIDAESTSVTVSLSGCMGPTEGEGEGVGVGRACDMSMFQMVADAVAGVTDSQHVSLSLYGRARDEALTSMSAEVLVELVTVLGVTLDSEAGTMTLSLDRPHPVDFYGAYVAGWPVFPPDDWTCPAQWYSLDNICDTSCGAFDPDCVMDTGFMCNGVSTEEVTYIADDGSHGTPGECVPMYAHPMYISQPLLVDSGVFNAGIVSALTDDGTDAYTVASASMPCPGDTVRGGSPVMVGGVAVCGGAPDGVVTRLQWEEDTLAVDTEGWTDTFTVTVSDDRVGVDADLPVGAGLTLQSLSSLSGDITAEATGIRAKYLSSYTLPGVIVTQVTVHPDDAALLSKFQGTLLHVDRDSDEGLIVLMCQDLDGVPISEEECQEQADAWEVDSAYVVMSGISSEPLLVTVTATPHVVTVPFAVEVGRPVHGAVVRVFVKQLEASDFPEAEADIQALKANTYAKVGTYQLTDLDYFSVRGVQAISPSSASATEGVAGDAEWYLRYFTDADMTDPAVLPVEVTVVEARLPFLPSGASPALHNNDNPLTDYLWVHSLIYAEEVVPNLAQTVSAGAMDAQDNTDYRYSMCDTCLCIAPGTQDPDATSVTGDTRIWQYADPCCGWPTDRTATLDSSYTVYSYDMSTHEYTTHENSPGTDSLVYCDPTDWTVKYTSEEGMEAINEEMQPVWRDMGFPLTTQSPPVLPLDNSVMSPVQMYWVAPYMASLTWDGMGEEQYTSNNRQSEDVQPAELMGDIFGFSQPNTLSSIGELVEADSSEDTSLGLTLDTETYTYTPADSETDDTSEVLSPREGRDFTAGKVEDAGWWKVQDSPEWPQDESGVVPTDRYSDGGLDFMAESRRFRSSLSLPVTNVWGVERDESEGTPNTQSVAVTCHFPLKDSDVSSAQYFSEGVKRTPHSWVDAGDHVVSVPLLADVFGMPEGSDVSPMLSSLVAGAYYADFPTFAFDASLELNLPDTQALIDSHGYSEYAPSFPWYKTPDMDTASPLYVYDGITDTPLVWDLASVGGGRGDILLQSKLPMFPGLGYHLEVSVSIVPTYLSGILPLVPTQIDHYTLATAYTASTFEAPSANTGVVYISVTLDDTLQQVVVPYSVLSLISDIGSAAGYSALGLGLLTVWVYMVDVVTQRNKEKRPEHRTNPLMEVINGVPI</sequence>
<proteinExistence type="predicted"/>
<evidence type="ECO:0000313" key="1">
    <source>
        <dbReference type="EMBL" id="GIQ81484.1"/>
    </source>
</evidence>
<reference evidence="1 2" key="1">
    <citation type="journal article" date="2018" name="PLoS ONE">
        <title>The draft genome of Kipferlia bialata reveals reductive genome evolution in fornicate parasites.</title>
        <authorList>
            <person name="Tanifuji G."/>
            <person name="Takabayashi S."/>
            <person name="Kume K."/>
            <person name="Takagi M."/>
            <person name="Nakayama T."/>
            <person name="Kamikawa R."/>
            <person name="Inagaki Y."/>
            <person name="Hashimoto T."/>
        </authorList>
    </citation>
    <scope>NUCLEOTIDE SEQUENCE [LARGE SCALE GENOMIC DNA]</scope>
    <source>
        <strain evidence="1">NY0173</strain>
    </source>
</reference>
<organism evidence="1 2">
    <name type="scientific">Kipferlia bialata</name>
    <dbReference type="NCBI Taxonomy" id="797122"/>
    <lineage>
        <taxon>Eukaryota</taxon>
        <taxon>Metamonada</taxon>
        <taxon>Carpediemonas-like organisms</taxon>
        <taxon>Kipferlia</taxon>
    </lineage>
</organism>
<dbReference type="EMBL" id="BDIP01000407">
    <property type="protein sequence ID" value="GIQ81484.1"/>
    <property type="molecule type" value="Genomic_DNA"/>
</dbReference>
<protein>
    <submittedName>
        <fullName evidence="1">Uncharacterized protein</fullName>
    </submittedName>
</protein>
<keyword evidence="2" id="KW-1185">Reference proteome</keyword>
<accession>A0A9K3CTU4</accession>
<name>A0A9K3CTU4_9EUKA</name>
<gene>
    <name evidence="1" type="ORF">KIPB_002447</name>
</gene>
<evidence type="ECO:0000313" key="2">
    <source>
        <dbReference type="Proteomes" id="UP000265618"/>
    </source>
</evidence>
<dbReference type="Proteomes" id="UP000265618">
    <property type="component" value="Unassembled WGS sequence"/>
</dbReference>